<dbReference type="InterPro" id="IPR036907">
    <property type="entry name" value="5'-Nucleotdase_C_sf"/>
</dbReference>
<dbReference type="InterPro" id="IPR004045">
    <property type="entry name" value="Glutathione_S-Trfase_N"/>
</dbReference>
<dbReference type="GO" id="GO:0004364">
    <property type="term" value="F:glutathione transferase activity"/>
    <property type="evidence" value="ECO:0007669"/>
    <property type="project" value="InterPro"/>
</dbReference>
<dbReference type="PROSITE" id="PS51257">
    <property type="entry name" value="PROKAR_LIPOPROTEIN"/>
    <property type="match status" value="1"/>
</dbReference>
<proteinExistence type="predicted"/>
<dbReference type="InterPro" id="IPR047047">
    <property type="entry name" value="GST_Omega-like_C"/>
</dbReference>
<sequence>MRLAATFAAASLASTALACADDGHSCYGPQNDVVLTRKVKRMQPESSNATSGPRAPLEWGQLNFLHTTDTHGWLEGHLKEQNYGADWGDYVSFTTAMKAQARELGVDLLLVDTGDLHDGAGLSDATDPNGLISNPIWENIDYDLLAIGNHELYVTEIAYEHFNQFAKVYGDRYVTSNVQIVNPSTGEFEYIGSQYRYFTTEQGLRIMAFGVLFDFTGNSNVSKVIKAADLVQESWFEEAVNHSGVDMFILFGHNAARPTDSTSTMGTVYSAIRNARPDIPIQIFGGHTHIRDFAVYDNKATGLESGRYCETLGWLSITGIQGQGNSTYAVKQPEGLPPPTRPAVSVNGTADNSTLPTSDTPSTLRYSRRYLDWNRWTFGYHAAGSQSKPFDTQHGKAVTATITGAREQLNLSSVIGCAPQTWCIDCKPFGDAGNIYTLLQEAIATVLVNESRADVPRIIFINTGSVRFDLVQGPFTYDDSFIVSPFTNTIRFVPDVPYEYASQVLDIMNAGPYQKKRSLDLSPEPELSRRSLGFSALTPSLPDTDSCVDPPVSRSHLHGRAFRGGRLLRRQEVATPGYVTSDDFGTDGDDTTHSAIPAYDLPIDVQANASFPADGGLPDAVDVVYLDFIEDYVLAALNEAGGDFSTDDTESYMPETFTSLFCPFAHRANLVRHLKGLTDIIELSIVKPYPKGDEKGWPGWRFPKTDDEYPNATVDRLFGSEYLHEVYFRADKEYKGRYSVPLLWDTKTQTAVNNESAELLRWLPTAFNDLISPELAKIDLYPSHLRSEIDAISEWMQKDLNTGVYKAGFALEQEVYEKNLPAVFAALNRLEEIVHKNGGPYILGKELTELDLRAYATVVRFDTVYVQHFKCNLGTIRHDYPVLNNWLKNLYWNVKGFKESTDFKHIKENYTKSHYNINPKAITPMGPYPNVEEGVQDFGKLEPGSVRHPAVVEYQAKL</sequence>
<protein>
    <submittedName>
        <fullName evidence="3">Putative ser thr protein phosphatase</fullName>
    </submittedName>
</protein>
<reference evidence="3 4" key="1">
    <citation type="submission" date="2015-03" db="EMBL/GenBank/DDBJ databases">
        <authorList>
            <person name="Morales-Cruz A."/>
            <person name="Amrine K.C."/>
            <person name="Cantu D."/>
        </authorList>
    </citation>
    <scope>NUCLEOTIDE SEQUENCE [LARGE SCALE GENOMIC DNA]</scope>
    <source>
        <strain evidence="3">DS831</strain>
    </source>
</reference>
<dbReference type="SFLD" id="SFLDS00019">
    <property type="entry name" value="Glutathione_Transferase_(cytos"/>
    <property type="match status" value="1"/>
</dbReference>
<dbReference type="Pfam" id="PF13410">
    <property type="entry name" value="GST_C_2"/>
    <property type="match status" value="1"/>
</dbReference>
<dbReference type="PROSITE" id="PS50405">
    <property type="entry name" value="GST_CTER"/>
    <property type="match status" value="1"/>
</dbReference>
<feature type="domain" description="GST C-terminal" evidence="2">
    <location>
        <begin position="782"/>
        <end position="913"/>
    </location>
</feature>
<dbReference type="InterPro" id="IPR053828">
    <property type="entry name" value="Nucleosidase_C"/>
</dbReference>
<dbReference type="InterPro" id="IPR041823">
    <property type="entry name" value="YHR202W_N"/>
</dbReference>
<dbReference type="InterPro" id="IPR016639">
    <property type="entry name" value="GST_Omega/GSH"/>
</dbReference>
<dbReference type="Gene3D" id="1.20.1050.10">
    <property type="match status" value="1"/>
</dbReference>
<dbReference type="CDD" id="cd03190">
    <property type="entry name" value="GST_C_Omega_like"/>
    <property type="match status" value="1"/>
</dbReference>
<dbReference type="InterPro" id="IPR036282">
    <property type="entry name" value="Glutathione-S-Trfase_C_sf"/>
</dbReference>
<dbReference type="SUPFAM" id="SSF55816">
    <property type="entry name" value="5'-nucleotidase (syn. UDP-sugar hydrolase), C-terminal domain"/>
    <property type="match status" value="1"/>
</dbReference>
<dbReference type="SUPFAM" id="SSF47616">
    <property type="entry name" value="GST C-terminal domain-like"/>
    <property type="match status" value="1"/>
</dbReference>
<dbReference type="GO" id="GO:0016787">
    <property type="term" value="F:hydrolase activity"/>
    <property type="evidence" value="ECO:0007669"/>
    <property type="project" value="InterPro"/>
</dbReference>
<dbReference type="EMBL" id="LAQI01000111">
    <property type="protein sequence ID" value="KKY19657.1"/>
    <property type="molecule type" value="Genomic_DNA"/>
</dbReference>
<evidence type="ECO:0000256" key="1">
    <source>
        <dbReference type="SAM" id="SignalP"/>
    </source>
</evidence>
<dbReference type="SUPFAM" id="SSF56300">
    <property type="entry name" value="Metallo-dependent phosphatases"/>
    <property type="match status" value="1"/>
</dbReference>
<keyword evidence="1" id="KW-0732">Signal</keyword>
<organism evidence="3 4">
    <name type="scientific">Diplodia seriata</name>
    <dbReference type="NCBI Taxonomy" id="420778"/>
    <lineage>
        <taxon>Eukaryota</taxon>
        <taxon>Fungi</taxon>
        <taxon>Dikarya</taxon>
        <taxon>Ascomycota</taxon>
        <taxon>Pezizomycotina</taxon>
        <taxon>Dothideomycetes</taxon>
        <taxon>Dothideomycetes incertae sedis</taxon>
        <taxon>Botryosphaeriales</taxon>
        <taxon>Botryosphaeriaceae</taxon>
        <taxon>Diplodia</taxon>
    </lineage>
</organism>
<feature type="chain" id="PRO_5002543491" evidence="1">
    <location>
        <begin position="21"/>
        <end position="958"/>
    </location>
</feature>
<reference evidence="3 4" key="2">
    <citation type="submission" date="2015-05" db="EMBL/GenBank/DDBJ databases">
        <title>Distinctive expansion of gene families associated with plant cell wall degradation and secondary metabolism in the genomes of grapevine trunk pathogens.</title>
        <authorList>
            <person name="Lawrence D.P."/>
            <person name="Travadon R."/>
            <person name="Rolshausen P.E."/>
            <person name="Baumgartner K."/>
        </authorList>
    </citation>
    <scope>NUCLEOTIDE SEQUENCE [LARGE SCALE GENOMIC DNA]</scope>
    <source>
        <strain evidence="3">DS831</strain>
    </source>
</reference>
<dbReference type="Gene3D" id="3.60.21.10">
    <property type="match status" value="1"/>
</dbReference>
<dbReference type="PANTHER" id="PTHR32419">
    <property type="entry name" value="GLUTATHIONYL-HYDROQUINONE REDUCTASE"/>
    <property type="match status" value="1"/>
</dbReference>
<dbReference type="AlphaFoldDB" id="A0A0G2E9I3"/>
<evidence type="ECO:0000259" key="2">
    <source>
        <dbReference type="PROSITE" id="PS50405"/>
    </source>
</evidence>
<dbReference type="GO" id="GO:0005737">
    <property type="term" value="C:cytoplasm"/>
    <property type="evidence" value="ECO:0007669"/>
    <property type="project" value="TreeGrafter"/>
</dbReference>
<dbReference type="Pfam" id="PF13409">
    <property type="entry name" value="GST_N_2"/>
    <property type="match status" value="1"/>
</dbReference>
<dbReference type="Gene3D" id="3.90.780.10">
    <property type="entry name" value="5'-Nucleotidase, C-terminal domain"/>
    <property type="match status" value="1"/>
</dbReference>
<dbReference type="SFLD" id="SFLDG01148">
    <property type="entry name" value="Xi_(cytGST)"/>
    <property type="match status" value="1"/>
</dbReference>
<dbReference type="InterPro" id="IPR029052">
    <property type="entry name" value="Metallo-depent_PP-like"/>
</dbReference>
<dbReference type="GO" id="GO:0009166">
    <property type="term" value="P:nucleotide catabolic process"/>
    <property type="evidence" value="ECO:0007669"/>
    <property type="project" value="InterPro"/>
</dbReference>
<dbReference type="Gene3D" id="3.40.30.10">
    <property type="entry name" value="Glutaredoxin"/>
    <property type="match status" value="1"/>
</dbReference>
<dbReference type="PANTHER" id="PTHR32419:SF23">
    <property type="entry name" value="GLUTATHIONE S-TRANSFERASE (EUROFUNG)"/>
    <property type="match status" value="1"/>
</dbReference>
<comment type="caution">
    <text evidence="3">The sequence shown here is derived from an EMBL/GenBank/DDBJ whole genome shotgun (WGS) entry which is preliminary data.</text>
</comment>
<dbReference type="InterPro" id="IPR010987">
    <property type="entry name" value="Glutathione-S-Trfase_C-like"/>
</dbReference>
<dbReference type="InterPro" id="IPR040079">
    <property type="entry name" value="Glutathione_S-Trfase"/>
</dbReference>
<evidence type="ECO:0000313" key="4">
    <source>
        <dbReference type="Proteomes" id="UP000034182"/>
    </source>
</evidence>
<dbReference type="Proteomes" id="UP000034182">
    <property type="component" value="Unassembled WGS sequence"/>
</dbReference>
<name>A0A0G2E9I3_9PEZI</name>
<feature type="signal peptide" evidence="1">
    <location>
        <begin position="1"/>
        <end position="20"/>
    </location>
</feature>
<dbReference type="Pfam" id="PF21953">
    <property type="entry name" value="NadN_nucleosid_C"/>
    <property type="match status" value="1"/>
</dbReference>
<dbReference type="CDD" id="cd07407">
    <property type="entry name" value="MPP_YHR202W_N"/>
    <property type="match status" value="1"/>
</dbReference>
<gene>
    <name evidence="3" type="ORF">UCDDS831_g05316</name>
</gene>
<dbReference type="SFLD" id="SFLDG01206">
    <property type="entry name" value="Xi.1"/>
    <property type="match status" value="1"/>
</dbReference>
<accession>A0A0G2E9I3</accession>
<evidence type="ECO:0000313" key="3">
    <source>
        <dbReference type="EMBL" id="KKY19657.1"/>
    </source>
</evidence>